<evidence type="ECO:0000256" key="1">
    <source>
        <dbReference type="SAM" id="MobiDB-lite"/>
    </source>
</evidence>
<proteinExistence type="predicted"/>
<dbReference type="Proteomes" id="UP000886657">
    <property type="component" value="Unassembled WGS sequence"/>
</dbReference>
<dbReference type="AlphaFoldDB" id="A0A9D7XHR8"/>
<name>A0A9D7XHR8_9BACT</name>
<accession>A0A9D7XHR8</accession>
<protein>
    <recommendedName>
        <fullName evidence="4">Lipoprotein</fullName>
    </recommendedName>
</protein>
<gene>
    <name evidence="2" type="ORF">IPP58_14425</name>
</gene>
<organism evidence="2 3">
    <name type="scientific">Candidatus Geothrix skivensis</name>
    <dbReference type="NCBI Taxonomy" id="2954439"/>
    <lineage>
        <taxon>Bacteria</taxon>
        <taxon>Pseudomonadati</taxon>
        <taxon>Acidobacteriota</taxon>
        <taxon>Holophagae</taxon>
        <taxon>Holophagales</taxon>
        <taxon>Holophagaceae</taxon>
        <taxon>Geothrix</taxon>
    </lineage>
</organism>
<reference evidence="2" key="1">
    <citation type="submission" date="2020-10" db="EMBL/GenBank/DDBJ databases">
        <title>Connecting structure to function with the recovery of over 1000 high-quality activated sludge metagenome-assembled genomes encoding full-length rRNA genes using long-read sequencing.</title>
        <authorList>
            <person name="Singleton C.M."/>
            <person name="Petriglieri F."/>
            <person name="Kristensen J.M."/>
            <person name="Kirkegaard R.H."/>
            <person name="Michaelsen T.Y."/>
            <person name="Andersen M.H."/>
            <person name="Karst S.M."/>
            <person name="Dueholm M.S."/>
            <person name="Nielsen P.H."/>
            <person name="Albertsen M."/>
        </authorList>
    </citation>
    <scope>NUCLEOTIDE SEQUENCE</scope>
    <source>
        <strain evidence="2">Skiv_18-Q3-R9-52_MAXAC.067</strain>
    </source>
</reference>
<evidence type="ECO:0000313" key="3">
    <source>
        <dbReference type="Proteomes" id="UP000886657"/>
    </source>
</evidence>
<sequence length="57" mass="6775">MSRKLLSLFLCAATLGLTIGCLYPERDHRRGRGPDQRRDHDRDDRGRERDRDHDGRR</sequence>
<dbReference type="EMBL" id="JADKIO010000011">
    <property type="protein sequence ID" value="MBK9797656.1"/>
    <property type="molecule type" value="Genomic_DNA"/>
</dbReference>
<evidence type="ECO:0008006" key="4">
    <source>
        <dbReference type="Google" id="ProtNLM"/>
    </source>
</evidence>
<dbReference type="PROSITE" id="PS51257">
    <property type="entry name" value="PROKAR_LIPOPROTEIN"/>
    <property type="match status" value="1"/>
</dbReference>
<feature type="region of interest" description="Disordered" evidence="1">
    <location>
        <begin position="23"/>
        <end position="57"/>
    </location>
</feature>
<comment type="caution">
    <text evidence="2">The sequence shown here is derived from an EMBL/GenBank/DDBJ whole genome shotgun (WGS) entry which is preliminary data.</text>
</comment>
<feature type="compositionally biased region" description="Basic and acidic residues" evidence="1">
    <location>
        <begin position="24"/>
        <end position="57"/>
    </location>
</feature>
<evidence type="ECO:0000313" key="2">
    <source>
        <dbReference type="EMBL" id="MBK9797656.1"/>
    </source>
</evidence>